<evidence type="ECO:0000313" key="2">
    <source>
        <dbReference type="EMBL" id="OIJ09050.1"/>
    </source>
</evidence>
<reference evidence="3" key="4">
    <citation type="submission" date="2020-10" db="EMBL/GenBank/DDBJ databases">
        <authorList>
            <person name="Bassil N.M."/>
            <person name="Lloyd J.R."/>
        </authorList>
    </citation>
    <scope>NUCLEOTIDE SEQUENCE</scope>
    <source>
        <strain evidence="3">NB2006</strain>
    </source>
</reference>
<proteinExistence type="predicted"/>
<organism evidence="2 4">
    <name type="scientific">Anaerobacillus isosaccharinicus</name>
    <dbReference type="NCBI Taxonomy" id="1532552"/>
    <lineage>
        <taxon>Bacteria</taxon>
        <taxon>Bacillati</taxon>
        <taxon>Bacillota</taxon>
        <taxon>Bacilli</taxon>
        <taxon>Bacillales</taxon>
        <taxon>Bacillaceae</taxon>
        <taxon>Anaerobacillus</taxon>
    </lineage>
</organism>
<dbReference type="AlphaFoldDB" id="A0A1S2L9W7"/>
<keyword evidence="4" id="KW-1185">Reference proteome</keyword>
<dbReference type="EMBL" id="LQXD01000157">
    <property type="protein sequence ID" value="OIJ09050.1"/>
    <property type="molecule type" value="Genomic_DNA"/>
</dbReference>
<keyword evidence="1" id="KW-0812">Transmembrane</keyword>
<reference evidence="3 4" key="3">
    <citation type="journal article" date="2019" name="Int. J. Syst. Evol. Microbiol.">
        <title>Anaerobacillus isosaccharinicus sp. nov., an alkaliphilic bacterium which degrades isosaccharinic acid.</title>
        <authorList>
            <person name="Bassil N.M."/>
            <person name="Lloyd J.R."/>
        </authorList>
    </citation>
    <scope>NUCLEOTIDE SEQUENCE [LARGE SCALE GENOMIC DNA]</scope>
    <source>
        <strain evidence="3 4">NB2006</strain>
    </source>
</reference>
<feature type="transmembrane region" description="Helical" evidence="1">
    <location>
        <begin position="99"/>
        <end position="122"/>
    </location>
</feature>
<dbReference type="KEGG" id="aia:AWH56_005280"/>
<dbReference type="Proteomes" id="UP000180175">
    <property type="component" value="Chromosome"/>
</dbReference>
<reference evidence="2 4" key="1">
    <citation type="submission" date="2016-10" db="EMBL/GenBank/DDBJ databases">
        <title>Draft genome sequences of four alkaliphilic bacteria belonging to the Anaerobacillus genus.</title>
        <authorList>
            <person name="Bassil N.M."/>
            <person name="Lloyd J.R."/>
        </authorList>
    </citation>
    <scope>NUCLEOTIDE SEQUENCE [LARGE SCALE GENOMIC DNA]</scope>
    <source>
        <strain evidence="2 4">NB2006</strain>
    </source>
</reference>
<feature type="transmembrane region" description="Helical" evidence="1">
    <location>
        <begin position="12"/>
        <end position="33"/>
    </location>
</feature>
<protein>
    <submittedName>
        <fullName evidence="2">Uncharacterized protein</fullName>
    </submittedName>
</protein>
<evidence type="ECO:0000256" key="1">
    <source>
        <dbReference type="SAM" id="Phobius"/>
    </source>
</evidence>
<accession>A0A1S2L9W7</accession>
<keyword evidence="1" id="KW-0472">Membrane</keyword>
<sequence>MNEKLGAFERTLSVLGSLASILGVSAFSVFAIINSFKEFAANIGIRILLSGVALMFVFMFSYPVSLFVKMFISSLFSPQVYLDSENEDDIKYLNKLTRITIAIILAVLIIILIGLLIVIWSYNFNTVEN</sequence>
<feature type="transmembrane region" description="Helical" evidence="1">
    <location>
        <begin position="45"/>
        <end position="68"/>
    </location>
</feature>
<evidence type="ECO:0000313" key="3">
    <source>
        <dbReference type="EMBL" id="QOY37056.1"/>
    </source>
</evidence>
<dbReference type="EMBL" id="CP063356">
    <property type="protein sequence ID" value="QOY37056.1"/>
    <property type="molecule type" value="Genomic_DNA"/>
</dbReference>
<dbReference type="RefSeq" id="WP_071318387.1">
    <property type="nucleotide sequence ID" value="NZ_CP063356.2"/>
</dbReference>
<name>A0A1S2L9W7_9BACI</name>
<evidence type="ECO:0000313" key="4">
    <source>
        <dbReference type="Proteomes" id="UP000180175"/>
    </source>
</evidence>
<gene>
    <name evidence="3" type="ORF">AWH56_005280</name>
    <name evidence="2" type="ORF">AWH56_18220</name>
</gene>
<reference evidence="3 4" key="2">
    <citation type="journal article" date="2017" name="Genome Announc.">
        <title>Draft Genome Sequences of Four Alkaliphilic Bacteria Belonging to the Anaerobacillus Genus.</title>
        <authorList>
            <person name="Bassil N.M."/>
            <person name="Lloyd J.R."/>
        </authorList>
    </citation>
    <scope>NUCLEOTIDE SEQUENCE [LARGE SCALE GENOMIC DNA]</scope>
    <source>
        <strain evidence="3 4">NB2006</strain>
    </source>
</reference>
<keyword evidence="1" id="KW-1133">Transmembrane helix</keyword>